<feature type="transmembrane region" description="Helical" evidence="1">
    <location>
        <begin position="104"/>
        <end position="122"/>
    </location>
</feature>
<dbReference type="PANTHER" id="PTHR34989">
    <property type="entry name" value="PROTEIN HDED"/>
    <property type="match status" value="1"/>
</dbReference>
<accession>A0A9D1XM98</accession>
<organism evidence="2 3">
    <name type="scientific">Candidatus Erysipelatoclostridium merdavium</name>
    <dbReference type="NCBI Taxonomy" id="2838566"/>
    <lineage>
        <taxon>Bacteria</taxon>
        <taxon>Bacillati</taxon>
        <taxon>Bacillota</taxon>
        <taxon>Erysipelotrichia</taxon>
        <taxon>Erysipelotrichales</taxon>
        <taxon>Erysipelotrichales incertae sedis</taxon>
    </lineage>
</organism>
<dbReference type="Pfam" id="PF03729">
    <property type="entry name" value="DUF308"/>
    <property type="match status" value="2"/>
</dbReference>
<evidence type="ECO:0000313" key="3">
    <source>
        <dbReference type="Proteomes" id="UP000886724"/>
    </source>
</evidence>
<dbReference type="AlphaFoldDB" id="A0A9D1XM98"/>
<feature type="transmembrane region" description="Helical" evidence="1">
    <location>
        <begin position="81"/>
        <end position="98"/>
    </location>
</feature>
<name>A0A9D1XM98_9FIRM</name>
<feature type="transmembrane region" description="Helical" evidence="1">
    <location>
        <begin position="51"/>
        <end position="69"/>
    </location>
</feature>
<sequence length="194" mass="21627">MFRFNYEFENQIIDKWNKKVRLLRIIGGIIGVLMIILAILAIIFPIESLSLVGKFIGLVFLILAIYRFIDYLATPSFVRYTGNLVIVVCNLLIGLLFLSSPLELTVSTITCVLAIVLLIYGINKLTFSYRLSLFGIVDVSWVRAIGIISIIMAVILLIAPMVMTVIINYILAGFLLAGGVGLLIEVLEMNDLRL</sequence>
<dbReference type="GO" id="GO:0005886">
    <property type="term" value="C:plasma membrane"/>
    <property type="evidence" value="ECO:0007669"/>
    <property type="project" value="TreeGrafter"/>
</dbReference>
<dbReference type="InterPro" id="IPR005325">
    <property type="entry name" value="DUF308_memb"/>
</dbReference>
<feature type="transmembrane region" description="Helical" evidence="1">
    <location>
        <begin position="21"/>
        <end position="45"/>
    </location>
</feature>
<comment type="caution">
    <text evidence="2">The sequence shown here is derived from an EMBL/GenBank/DDBJ whole genome shotgun (WGS) entry which is preliminary data.</text>
</comment>
<evidence type="ECO:0000256" key="1">
    <source>
        <dbReference type="SAM" id="Phobius"/>
    </source>
</evidence>
<feature type="transmembrane region" description="Helical" evidence="1">
    <location>
        <begin position="165"/>
        <end position="187"/>
    </location>
</feature>
<proteinExistence type="predicted"/>
<keyword evidence="1" id="KW-1133">Transmembrane helix</keyword>
<protein>
    <submittedName>
        <fullName evidence="2">DUF308 domain-containing protein</fullName>
    </submittedName>
</protein>
<dbReference type="PANTHER" id="PTHR34989:SF1">
    <property type="entry name" value="PROTEIN HDED"/>
    <property type="match status" value="1"/>
</dbReference>
<dbReference type="Proteomes" id="UP000886724">
    <property type="component" value="Unassembled WGS sequence"/>
</dbReference>
<dbReference type="InterPro" id="IPR052712">
    <property type="entry name" value="Acid_resist_chaperone_HdeD"/>
</dbReference>
<gene>
    <name evidence="2" type="ORF">H9980_08300</name>
</gene>
<feature type="transmembrane region" description="Helical" evidence="1">
    <location>
        <begin position="134"/>
        <end position="159"/>
    </location>
</feature>
<reference evidence="2" key="1">
    <citation type="journal article" date="2021" name="PeerJ">
        <title>Extensive microbial diversity within the chicken gut microbiome revealed by metagenomics and culture.</title>
        <authorList>
            <person name="Gilroy R."/>
            <person name="Ravi A."/>
            <person name="Getino M."/>
            <person name="Pursley I."/>
            <person name="Horton D.L."/>
            <person name="Alikhan N.F."/>
            <person name="Baker D."/>
            <person name="Gharbi K."/>
            <person name="Hall N."/>
            <person name="Watson M."/>
            <person name="Adriaenssens E.M."/>
            <person name="Foster-Nyarko E."/>
            <person name="Jarju S."/>
            <person name="Secka A."/>
            <person name="Antonio M."/>
            <person name="Oren A."/>
            <person name="Chaudhuri R.R."/>
            <person name="La Ragione R."/>
            <person name="Hildebrand F."/>
            <person name="Pallen M.J."/>
        </authorList>
    </citation>
    <scope>NUCLEOTIDE SEQUENCE</scope>
    <source>
        <strain evidence="2">ChiGjej1B1-14440</strain>
    </source>
</reference>
<keyword evidence="1" id="KW-0812">Transmembrane</keyword>
<keyword evidence="1" id="KW-0472">Membrane</keyword>
<dbReference type="EMBL" id="DXET01000183">
    <property type="protein sequence ID" value="HIX81954.1"/>
    <property type="molecule type" value="Genomic_DNA"/>
</dbReference>
<evidence type="ECO:0000313" key="2">
    <source>
        <dbReference type="EMBL" id="HIX81954.1"/>
    </source>
</evidence>
<reference evidence="2" key="2">
    <citation type="submission" date="2021-04" db="EMBL/GenBank/DDBJ databases">
        <authorList>
            <person name="Gilroy R."/>
        </authorList>
    </citation>
    <scope>NUCLEOTIDE SEQUENCE</scope>
    <source>
        <strain evidence="2">ChiGjej1B1-14440</strain>
    </source>
</reference>